<evidence type="ECO:0000259" key="11">
    <source>
        <dbReference type="Pfam" id="PF00561"/>
    </source>
</evidence>
<evidence type="ECO:0000256" key="6">
    <source>
        <dbReference type="ARBA" id="ARBA00022438"/>
    </source>
</evidence>
<evidence type="ECO:0000256" key="4">
    <source>
        <dbReference type="ARBA" id="ARBA00012568"/>
    </source>
</evidence>
<dbReference type="SUPFAM" id="SSF53474">
    <property type="entry name" value="alpha/beta-Hydrolases"/>
    <property type="match status" value="1"/>
</dbReference>
<dbReference type="PANTHER" id="PTHR43722:SF1">
    <property type="entry name" value="PROLINE IMINOPEPTIDASE"/>
    <property type="match status" value="1"/>
</dbReference>
<dbReference type="PRINTS" id="PR00793">
    <property type="entry name" value="PROAMNOPTASE"/>
</dbReference>
<dbReference type="InterPro" id="IPR000073">
    <property type="entry name" value="AB_hydrolase_1"/>
</dbReference>
<dbReference type="KEGG" id="frx:F7310_09860"/>
<evidence type="ECO:0000256" key="7">
    <source>
        <dbReference type="ARBA" id="ARBA00022490"/>
    </source>
</evidence>
<evidence type="ECO:0000256" key="1">
    <source>
        <dbReference type="ARBA" id="ARBA00001585"/>
    </source>
</evidence>
<dbReference type="InterPro" id="IPR029058">
    <property type="entry name" value="AB_hydrolase_fold"/>
</dbReference>
<dbReference type="AlphaFoldDB" id="A0A1L4BUW4"/>
<dbReference type="Pfam" id="PF00561">
    <property type="entry name" value="Abhydrolase_1"/>
    <property type="match status" value="1"/>
</dbReference>
<keyword evidence="6" id="KW-0031">Aminopeptidase</keyword>
<dbReference type="PANTHER" id="PTHR43722">
    <property type="entry name" value="PROLINE IMINOPEPTIDASE"/>
    <property type="match status" value="1"/>
</dbReference>
<dbReference type="GO" id="GO:0004177">
    <property type="term" value="F:aminopeptidase activity"/>
    <property type="evidence" value="ECO:0007669"/>
    <property type="project" value="UniProtKB-KW"/>
</dbReference>
<reference evidence="12 13" key="1">
    <citation type="journal article" date="2016" name="Appl. Environ. Microbiol.">
        <title>Whole genome relationships among Francisella bacteria of diverse origin define new species and provide specific regions for detection.</title>
        <authorList>
            <person name="Challacombe J.F."/>
            <person name="Petersen J.M."/>
            <person name="Gallegos-Graves V."/>
            <person name="Hodge D."/>
            <person name="Pillai S."/>
            <person name="Kuske C.R."/>
        </authorList>
    </citation>
    <scope>NUCLEOTIDE SEQUENCE [LARGE SCALE GENOMIC DNA]</scope>
    <source>
        <strain evidence="13">TX07-7310</strain>
    </source>
</reference>
<evidence type="ECO:0000313" key="13">
    <source>
        <dbReference type="Proteomes" id="UP000184222"/>
    </source>
</evidence>
<evidence type="ECO:0000256" key="3">
    <source>
        <dbReference type="ARBA" id="ARBA00010088"/>
    </source>
</evidence>
<evidence type="ECO:0000256" key="10">
    <source>
        <dbReference type="ARBA" id="ARBA00029605"/>
    </source>
</evidence>
<evidence type="ECO:0000256" key="5">
    <source>
        <dbReference type="ARBA" id="ARBA00021843"/>
    </source>
</evidence>
<comment type="subcellular location">
    <subcellularLocation>
        <location evidence="2">Cytoplasm</location>
    </subcellularLocation>
</comment>
<organism evidence="12 13">
    <name type="scientific">Francisella uliginis</name>
    <dbReference type="NCBI Taxonomy" id="573570"/>
    <lineage>
        <taxon>Bacteria</taxon>
        <taxon>Pseudomonadati</taxon>
        <taxon>Pseudomonadota</taxon>
        <taxon>Gammaproteobacteria</taxon>
        <taxon>Thiotrichales</taxon>
        <taxon>Francisellaceae</taxon>
        <taxon>Francisella</taxon>
    </lineage>
</organism>
<proteinExistence type="inferred from homology"/>
<dbReference type="Gene3D" id="3.40.50.1820">
    <property type="entry name" value="alpha/beta hydrolase"/>
    <property type="match status" value="1"/>
</dbReference>
<dbReference type="InterPro" id="IPR005944">
    <property type="entry name" value="Pro_iminopeptidase"/>
</dbReference>
<keyword evidence="8" id="KW-0645">Protease</keyword>
<gene>
    <name evidence="12" type="ORF">F7310_09860</name>
</gene>
<accession>A0A1L4BUW4</accession>
<dbReference type="InterPro" id="IPR002410">
    <property type="entry name" value="Peptidase_S33"/>
</dbReference>
<protein>
    <recommendedName>
        <fullName evidence="5">Proline iminopeptidase</fullName>
        <ecNumber evidence="4">3.4.11.5</ecNumber>
    </recommendedName>
    <alternativeName>
        <fullName evidence="10">Prolyl aminopeptidase</fullName>
    </alternativeName>
</protein>
<dbReference type="EMBL" id="CP016796">
    <property type="protein sequence ID" value="API87634.1"/>
    <property type="molecule type" value="Genomic_DNA"/>
</dbReference>
<evidence type="ECO:0000313" key="12">
    <source>
        <dbReference type="EMBL" id="API87634.1"/>
    </source>
</evidence>
<evidence type="ECO:0000256" key="2">
    <source>
        <dbReference type="ARBA" id="ARBA00004496"/>
    </source>
</evidence>
<dbReference type="Proteomes" id="UP000184222">
    <property type="component" value="Chromosome"/>
</dbReference>
<dbReference type="GO" id="GO:0006508">
    <property type="term" value="P:proteolysis"/>
    <property type="evidence" value="ECO:0007669"/>
    <property type="project" value="UniProtKB-KW"/>
</dbReference>
<keyword evidence="9" id="KW-0378">Hydrolase</keyword>
<keyword evidence="13" id="KW-1185">Reference proteome</keyword>
<dbReference type="GO" id="GO:0005737">
    <property type="term" value="C:cytoplasm"/>
    <property type="evidence" value="ECO:0007669"/>
    <property type="project" value="UniProtKB-SubCell"/>
</dbReference>
<name>A0A1L4BUW4_9GAMM</name>
<sequence>MPLYPEIEPYNEEYLKVSDTHTIFFEECGNPEGKPVVFIHGGPGGGIQPSYRQYFNPQKYRIILVDQRGCGKSTPFADLHENTTWYLIEDFEKIRKKLNIRPLAKY</sequence>
<keyword evidence="7" id="KW-0963">Cytoplasm</keyword>
<comment type="catalytic activity">
    <reaction evidence="1">
        <text>Release of N-terminal proline from a peptide.</text>
        <dbReference type="EC" id="3.4.11.5"/>
    </reaction>
</comment>
<feature type="domain" description="AB hydrolase-1" evidence="11">
    <location>
        <begin position="34"/>
        <end position="103"/>
    </location>
</feature>
<evidence type="ECO:0000256" key="9">
    <source>
        <dbReference type="ARBA" id="ARBA00022801"/>
    </source>
</evidence>
<evidence type="ECO:0000256" key="8">
    <source>
        <dbReference type="ARBA" id="ARBA00022670"/>
    </source>
</evidence>
<dbReference type="EC" id="3.4.11.5" evidence="4"/>
<comment type="similarity">
    <text evidence="3">Belongs to the peptidase S33 family.</text>
</comment>
<dbReference type="STRING" id="573570.F7310_09860"/>